<reference evidence="1 2" key="1">
    <citation type="submission" date="2016-08" db="EMBL/GenBank/DDBJ databases">
        <title>Genome sequencing of Vibrio scophthalmi strain FP3289, an isolated from Paralichthys olivaceus.</title>
        <authorList>
            <person name="Han H.-J."/>
        </authorList>
    </citation>
    <scope>NUCLEOTIDE SEQUENCE [LARGE SCALE GENOMIC DNA]</scope>
    <source>
        <strain evidence="1 2">FP3289</strain>
    </source>
</reference>
<evidence type="ECO:0000313" key="2">
    <source>
        <dbReference type="Proteomes" id="UP000095131"/>
    </source>
</evidence>
<proteinExistence type="predicted"/>
<dbReference type="Proteomes" id="UP000095131">
    <property type="component" value="Unassembled WGS sequence"/>
</dbReference>
<name>A0A1E3WGW6_9VIBR</name>
<organism evidence="1 2">
    <name type="scientific">Vibrio scophthalmi</name>
    <dbReference type="NCBI Taxonomy" id="45658"/>
    <lineage>
        <taxon>Bacteria</taxon>
        <taxon>Pseudomonadati</taxon>
        <taxon>Pseudomonadota</taxon>
        <taxon>Gammaproteobacteria</taxon>
        <taxon>Vibrionales</taxon>
        <taxon>Vibrionaceae</taxon>
        <taxon>Vibrio</taxon>
    </lineage>
</organism>
<accession>A0A1E3WGW6</accession>
<protein>
    <submittedName>
        <fullName evidence="1">Uncharacterized protein</fullName>
    </submittedName>
</protein>
<dbReference type="EMBL" id="MDCJ01000007">
    <property type="protein sequence ID" value="ODS05048.1"/>
    <property type="molecule type" value="Genomic_DNA"/>
</dbReference>
<evidence type="ECO:0000313" key="1">
    <source>
        <dbReference type="EMBL" id="ODS05048.1"/>
    </source>
</evidence>
<dbReference type="RefSeq" id="WP_276326045.1">
    <property type="nucleotide sequence ID" value="NZ_MDCJ01000007.1"/>
</dbReference>
<comment type="caution">
    <text evidence="1">The sequence shown here is derived from an EMBL/GenBank/DDBJ whole genome shotgun (WGS) entry which is preliminary data.</text>
</comment>
<dbReference type="AlphaFoldDB" id="A0A1E3WGW6"/>
<sequence>MPTPKILPDADSFSRSLNSINQALNGLITLYHIGEDPLWTEFD</sequence>
<gene>
    <name evidence="1" type="ORF">VSF3289_04188</name>
</gene>